<comment type="caution">
    <text evidence="1">The sequence shown here is derived from an EMBL/GenBank/DDBJ whole genome shotgun (WGS) entry which is preliminary data.</text>
</comment>
<accession>A0ACB8Q726</accession>
<sequence length="434" mass="48814">MAADPTYPLIPLADFVCSASLLLLLTTNFIRQSWNLGVTFLTFWVFWEVLTDGVNAIMWANNADVKHYVYCDIVSRLQLVSAIVKPTCSFIITRRLYKTVVRQSLVALDRTERLIDLSIEWGIGVFLPLIVAGPLYYVVQNARFQVQEGYGCTNSTAISGLQIVLIGFWKILFPLISVFFYSPKIIWTYYWHNKELNRFLRSNGSVSLDRFFRALALASFDILFNLPFGLVNITVTVALYREVYGPSFPFYQGWSAVHADWAVQTASYADERAKGSWALLNYYFPRLSTIVLGFMVFALFGCTEDARATYMRGIRAVGRLFGRAPLRSPREIEPVSFGRRVSVLTWDLDLEGRYVPKLTATDGVSLTRITCSFPSSDTVTITPPIVCSASVKQDSEKDILDACKGHESSTSSQSSQSSLSFHLTRDKCSMDSSA</sequence>
<organism evidence="1 2">
    <name type="scientific">Vararia minispora EC-137</name>
    <dbReference type="NCBI Taxonomy" id="1314806"/>
    <lineage>
        <taxon>Eukaryota</taxon>
        <taxon>Fungi</taxon>
        <taxon>Dikarya</taxon>
        <taxon>Basidiomycota</taxon>
        <taxon>Agaricomycotina</taxon>
        <taxon>Agaricomycetes</taxon>
        <taxon>Russulales</taxon>
        <taxon>Lachnocladiaceae</taxon>
        <taxon>Vararia</taxon>
    </lineage>
</organism>
<reference evidence="1" key="1">
    <citation type="submission" date="2021-02" db="EMBL/GenBank/DDBJ databases">
        <authorList>
            <consortium name="DOE Joint Genome Institute"/>
            <person name="Ahrendt S."/>
            <person name="Looney B.P."/>
            <person name="Miyauchi S."/>
            <person name="Morin E."/>
            <person name="Drula E."/>
            <person name="Courty P.E."/>
            <person name="Chicoki N."/>
            <person name="Fauchery L."/>
            <person name="Kohler A."/>
            <person name="Kuo A."/>
            <person name="Labutti K."/>
            <person name="Pangilinan J."/>
            <person name="Lipzen A."/>
            <person name="Riley R."/>
            <person name="Andreopoulos W."/>
            <person name="He G."/>
            <person name="Johnson J."/>
            <person name="Barry K.W."/>
            <person name="Grigoriev I.V."/>
            <person name="Nagy L."/>
            <person name="Hibbett D."/>
            <person name="Henrissat B."/>
            <person name="Matheny P.B."/>
            <person name="Labbe J."/>
            <person name="Martin F."/>
        </authorList>
    </citation>
    <scope>NUCLEOTIDE SEQUENCE</scope>
    <source>
        <strain evidence="1">EC-137</strain>
    </source>
</reference>
<reference evidence="1" key="2">
    <citation type="journal article" date="2022" name="New Phytol.">
        <title>Evolutionary transition to the ectomycorrhizal habit in the genomes of a hyperdiverse lineage of mushroom-forming fungi.</title>
        <authorList>
            <person name="Looney B."/>
            <person name="Miyauchi S."/>
            <person name="Morin E."/>
            <person name="Drula E."/>
            <person name="Courty P.E."/>
            <person name="Kohler A."/>
            <person name="Kuo A."/>
            <person name="LaButti K."/>
            <person name="Pangilinan J."/>
            <person name="Lipzen A."/>
            <person name="Riley R."/>
            <person name="Andreopoulos W."/>
            <person name="He G."/>
            <person name="Johnson J."/>
            <person name="Nolan M."/>
            <person name="Tritt A."/>
            <person name="Barry K.W."/>
            <person name="Grigoriev I.V."/>
            <person name="Nagy L.G."/>
            <person name="Hibbett D."/>
            <person name="Henrissat B."/>
            <person name="Matheny P.B."/>
            <person name="Labbe J."/>
            <person name="Martin F.M."/>
        </authorList>
    </citation>
    <scope>NUCLEOTIDE SEQUENCE</scope>
    <source>
        <strain evidence="1">EC-137</strain>
    </source>
</reference>
<evidence type="ECO:0000313" key="1">
    <source>
        <dbReference type="EMBL" id="KAI0027408.1"/>
    </source>
</evidence>
<evidence type="ECO:0000313" key="2">
    <source>
        <dbReference type="Proteomes" id="UP000814128"/>
    </source>
</evidence>
<keyword evidence="1" id="KW-0675">Receptor</keyword>
<dbReference type="Proteomes" id="UP000814128">
    <property type="component" value="Unassembled WGS sequence"/>
</dbReference>
<keyword evidence="2" id="KW-1185">Reference proteome</keyword>
<dbReference type="EMBL" id="MU273910">
    <property type="protein sequence ID" value="KAI0027408.1"/>
    <property type="molecule type" value="Genomic_DNA"/>
</dbReference>
<gene>
    <name evidence="1" type="ORF">K488DRAFT_61634</name>
</gene>
<name>A0ACB8Q726_9AGAM</name>
<proteinExistence type="predicted"/>
<protein>
    <submittedName>
        <fullName evidence="1">Pheromone A receptor-domain-containing protein</fullName>
    </submittedName>
</protein>